<evidence type="ECO:0000313" key="1">
    <source>
        <dbReference type="EMBL" id="KAF1027077.1"/>
    </source>
</evidence>
<reference evidence="2" key="1">
    <citation type="journal article" date="2020" name="MBio">
        <title>Horizontal gene transfer to a defensive symbiont with a reduced genome amongst a multipartite beetle microbiome.</title>
        <authorList>
            <person name="Waterworth S.C."/>
            <person name="Florez L.V."/>
            <person name="Rees E.R."/>
            <person name="Hertweck C."/>
            <person name="Kaltenpoth M."/>
            <person name="Kwan J.C."/>
        </authorList>
    </citation>
    <scope>NUCLEOTIDE SEQUENCE [LARGE SCALE GENOMIC DNA]</scope>
</reference>
<sequence length="69" mass="7651">MKYVVCKGKTVEHGIVKKVGNENTIQTKVFKAGSLIDLKDEDEHKRLLGLGVIRPLEEVTADAEDDKAE</sequence>
<dbReference type="AlphaFoldDB" id="A0A833PJQ8"/>
<protein>
    <submittedName>
        <fullName evidence="1">Uncharacterized protein</fullName>
    </submittedName>
</protein>
<evidence type="ECO:0000313" key="2">
    <source>
        <dbReference type="Proteomes" id="UP000490535"/>
    </source>
</evidence>
<comment type="caution">
    <text evidence="1">The sequence shown here is derived from an EMBL/GenBank/DDBJ whole genome shotgun (WGS) entry which is preliminary data.</text>
</comment>
<accession>A0A833PJQ8</accession>
<gene>
    <name evidence="1" type="ORF">GAK29_00883</name>
</gene>
<name>A0A833PJQ8_ACIBZ</name>
<dbReference type="EMBL" id="WNDP01000014">
    <property type="protein sequence ID" value="KAF1027077.1"/>
    <property type="molecule type" value="Genomic_DNA"/>
</dbReference>
<proteinExistence type="predicted"/>
<dbReference type="Proteomes" id="UP000490535">
    <property type="component" value="Unassembled WGS sequence"/>
</dbReference>
<organism evidence="1 2">
    <name type="scientific">Acinetobacter bereziniae</name>
    <name type="common">Acinetobacter genomosp. 10</name>
    <dbReference type="NCBI Taxonomy" id="106648"/>
    <lineage>
        <taxon>Bacteria</taxon>
        <taxon>Pseudomonadati</taxon>
        <taxon>Pseudomonadota</taxon>
        <taxon>Gammaproteobacteria</taxon>
        <taxon>Moraxellales</taxon>
        <taxon>Moraxellaceae</taxon>
        <taxon>Acinetobacter</taxon>
    </lineage>
</organism>